<protein>
    <submittedName>
        <fullName evidence="1">Uncharacterized protein</fullName>
    </submittedName>
</protein>
<dbReference type="AlphaFoldDB" id="A0A0A8ZMI4"/>
<organism evidence="1">
    <name type="scientific">Arundo donax</name>
    <name type="common">Giant reed</name>
    <name type="synonym">Donax arundinaceus</name>
    <dbReference type="NCBI Taxonomy" id="35708"/>
    <lineage>
        <taxon>Eukaryota</taxon>
        <taxon>Viridiplantae</taxon>
        <taxon>Streptophyta</taxon>
        <taxon>Embryophyta</taxon>
        <taxon>Tracheophyta</taxon>
        <taxon>Spermatophyta</taxon>
        <taxon>Magnoliopsida</taxon>
        <taxon>Liliopsida</taxon>
        <taxon>Poales</taxon>
        <taxon>Poaceae</taxon>
        <taxon>PACMAD clade</taxon>
        <taxon>Arundinoideae</taxon>
        <taxon>Arundineae</taxon>
        <taxon>Arundo</taxon>
    </lineage>
</organism>
<dbReference type="EMBL" id="GBRH01258977">
    <property type="protein sequence ID" value="JAD38918.1"/>
    <property type="molecule type" value="Transcribed_RNA"/>
</dbReference>
<proteinExistence type="predicted"/>
<reference evidence="1" key="2">
    <citation type="journal article" date="2015" name="Data Brief">
        <title>Shoot transcriptome of the giant reed, Arundo donax.</title>
        <authorList>
            <person name="Barrero R.A."/>
            <person name="Guerrero F.D."/>
            <person name="Moolhuijzen P."/>
            <person name="Goolsby J.A."/>
            <person name="Tidwell J."/>
            <person name="Bellgard S.E."/>
            <person name="Bellgard M.I."/>
        </authorList>
    </citation>
    <scope>NUCLEOTIDE SEQUENCE</scope>
    <source>
        <tissue evidence="1">Shoot tissue taken approximately 20 cm above the soil surface</tissue>
    </source>
</reference>
<reference evidence="1" key="1">
    <citation type="submission" date="2014-09" db="EMBL/GenBank/DDBJ databases">
        <authorList>
            <person name="Magalhaes I.L.F."/>
            <person name="Oliveira U."/>
            <person name="Santos F.R."/>
            <person name="Vidigal T.H.D.A."/>
            <person name="Brescovit A.D."/>
            <person name="Santos A.J."/>
        </authorList>
    </citation>
    <scope>NUCLEOTIDE SEQUENCE</scope>
    <source>
        <tissue evidence="1">Shoot tissue taken approximately 20 cm above the soil surface</tissue>
    </source>
</reference>
<evidence type="ECO:0000313" key="1">
    <source>
        <dbReference type="EMBL" id="JAD38918.1"/>
    </source>
</evidence>
<sequence length="33" mass="3765">MAMPSKTEWKQRAAMSRTLSPRVLALRSMEATE</sequence>
<accession>A0A0A8ZMI4</accession>
<name>A0A0A8ZMI4_ARUDO</name>